<evidence type="ECO:0000313" key="3">
    <source>
        <dbReference type="Proteomes" id="UP000580910"/>
    </source>
</evidence>
<organism evidence="2 3">
    <name type="scientific">Nocardioides ginsengisegetis</name>
    <dbReference type="NCBI Taxonomy" id="661491"/>
    <lineage>
        <taxon>Bacteria</taxon>
        <taxon>Bacillati</taxon>
        <taxon>Actinomycetota</taxon>
        <taxon>Actinomycetes</taxon>
        <taxon>Propionibacteriales</taxon>
        <taxon>Nocardioidaceae</taxon>
        <taxon>Nocardioides</taxon>
    </lineage>
</organism>
<keyword evidence="1" id="KW-0472">Membrane</keyword>
<evidence type="ECO:0000256" key="1">
    <source>
        <dbReference type="SAM" id="Phobius"/>
    </source>
</evidence>
<evidence type="ECO:0000313" key="2">
    <source>
        <dbReference type="EMBL" id="MBA8805624.1"/>
    </source>
</evidence>
<sequence length="218" mass="23696">MKRGFSTKAWLLIALVVVMINLPLVHSSITSWRVDRSGVDVTATVVDAETVAGESPQYFVKFHFSKDVDPDQTLWSADVEKATYDDASASKQVAVRVLPGNPAAFEVEGQAHSSLGLVVTIIADLALLGMVLLAWRFRGRLRPQLRGIAVDDVERCAPGSALERLDGDLYLVRGEVSHVAEHQVVIDLGDRSVAIELDGHSNDVGYQQPAQVRARLVG</sequence>
<dbReference type="AlphaFoldDB" id="A0A7W3J3N5"/>
<dbReference type="RefSeq" id="WP_182541671.1">
    <property type="nucleotide sequence ID" value="NZ_JACGXA010000003.1"/>
</dbReference>
<keyword evidence="3" id="KW-1185">Reference proteome</keyword>
<keyword evidence="1" id="KW-0812">Transmembrane</keyword>
<comment type="caution">
    <text evidence="2">The sequence shown here is derived from an EMBL/GenBank/DDBJ whole genome shotgun (WGS) entry which is preliminary data.</text>
</comment>
<proteinExistence type="predicted"/>
<reference evidence="2 3" key="1">
    <citation type="submission" date="2020-07" db="EMBL/GenBank/DDBJ databases">
        <title>Sequencing the genomes of 1000 actinobacteria strains.</title>
        <authorList>
            <person name="Klenk H.-P."/>
        </authorList>
    </citation>
    <scope>NUCLEOTIDE SEQUENCE [LARGE SCALE GENOMIC DNA]</scope>
    <source>
        <strain evidence="2 3">DSM 21349</strain>
    </source>
</reference>
<dbReference type="EMBL" id="JACGXA010000003">
    <property type="protein sequence ID" value="MBA8805624.1"/>
    <property type="molecule type" value="Genomic_DNA"/>
</dbReference>
<name>A0A7W3J3N5_9ACTN</name>
<gene>
    <name evidence="2" type="ORF">FB382_003969</name>
</gene>
<keyword evidence="1" id="KW-1133">Transmembrane helix</keyword>
<feature type="transmembrane region" description="Helical" evidence="1">
    <location>
        <begin position="115"/>
        <end position="135"/>
    </location>
</feature>
<accession>A0A7W3J3N5</accession>
<protein>
    <submittedName>
        <fullName evidence="2">Uncharacterized protein</fullName>
    </submittedName>
</protein>
<dbReference type="Proteomes" id="UP000580910">
    <property type="component" value="Unassembled WGS sequence"/>
</dbReference>